<evidence type="ECO:0000313" key="3">
    <source>
        <dbReference type="Proteomes" id="UP000010367"/>
    </source>
</evidence>
<dbReference type="AlphaFoldDB" id="K9TF00"/>
<name>K9TF00_9CYAN</name>
<accession>K9TF00</accession>
<evidence type="ECO:0000313" key="2">
    <source>
        <dbReference type="EMBL" id="AFY80706.1"/>
    </source>
</evidence>
<dbReference type="InParanoid" id="K9TF00"/>
<dbReference type="KEGG" id="oac:Oscil6304_0977"/>
<evidence type="ECO:0000256" key="1">
    <source>
        <dbReference type="SAM" id="MobiDB-lite"/>
    </source>
</evidence>
<protein>
    <submittedName>
        <fullName evidence="2">Uncharacterized protein</fullName>
    </submittedName>
</protein>
<reference evidence="2 3" key="1">
    <citation type="submission" date="2012-06" db="EMBL/GenBank/DDBJ databases">
        <title>Finished chromosome of genome of Oscillatoria acuminata PCC 6304.</title>
        <authorList>
            <consortium name="US DOE Joint Genome Institute"/>
            <person name="Gugger M."/>
            <person name="Coursin T."/>
            <person name="Rippka R."/>
            <person name="Tandeau De Marsac N."/>
            <person name="Huntemann M."/>
            <person name="Wei C.-L."/>
            <person name="Han J."/>
            <person name="Detter J.C."/>
            <person name="Han C."/>
            <person name="Tapia R."/>
            <person name="Davenport K."/>
            <person name="Daligault H."/>
            <person name="Erkkila T."/>
            <person name="Gu W."/>
            <person name="Munk A.C.C."/>
            <person name="Teshima H."/>
            <person name="Xu Y."/>
            <person name="Chain P."/>
            <person name="Chen A."/>
            <person name="Krypides N."/>
            <person name="Mavromatis K."/>
            <person name="Markowitz V."/>
            <person name="Szeto E."/>
            <person name="Ivanova N."/>
            <person name="Mikhailova N."/>
            <person name="Ovchinnikova G."/>
            <person name="Pagani I."/>
            <person name="Pati A."/>
            <person name="Goodwin L."/>
            <person name="Peters L."/>
            <person name="Pitluck S."/>
            <person name="Woyke T."/>
            <person name="Kerfeld C."/>
        </authorList>
    </citation>
    <scope>NUCLEOTIDE SEQUENCE [LARGE SCALE GENOMIC DNA]</scope>
    <source>
        <strain evidence="2 3">PCC 6304</strain>
    </source>
</reference>
<feature type="compositionally biased region" description="Polar residues" evidence="1">
    <location>
        <begin position="1"/>
        <end position="11"/>
    </location>
</feature>
<organism evidence="2 3">
    <name type="scientific">Oscillatoria acuminata PCC 6304</name>
    <dbReference type="NCBI Taxonomy" id="56110"/>
    <lineage>
        <taxon>Bacteria</taxon>
        <taxon>Bacillati</taxon>
        <taxon>Cyanobacteriota</taxon>
        <taxon>Cyanophyceae</taxon>
        <taxon>Oscillatoriophycideae</taxon>
        <taxon>Oscillatoriales</taxon>
        <taxon>Oscillatoriaceae</taxon>
        <taxon>Oscillatoria</taxon>
    </lineage>
</organism>
<dbReference type="Proteomes" id="UP000010367">
    <property type="component" value="Chromosome"/>
</dbReference>
<keyword evidence="3" id="KW-1185">Reference proteome</keyword>
<feature type="region of interest" description="Disordered" evidence="1">
    <location>
        <begin position="1"/>
        <end position="35"/>
    </location>
</feature>
<dbReference type="EMBL" id="CP003607">
    <property type="protein sequence ID" value="AFY80706.1"/>
    <property type="molecule type" value="Genomic_DNA"/>
</dbReference>
<proteinExistence type="predicted"/>
<gene>
    <name evidence="2" type="ORF">Oscil6304_0977</name>
</gene>
<dbReference type="HOGENOM" id="CLU_3138480_0_0_3"/>
<sequence>MLPENQSDLSPNPSPKRGGALRMPFPAPPSLDREGGWGVRSLEQIEMLQKPGFYLR</sequence>